<name>A0A936YSE5_9BURK</name>
<dbReference type="AlphaFoldDB" id="A0A936YSE5"/>
<protein>
    <submittedName>
        <fullName evidence="2">Heme-binding protein</fullName>
    </submittedName>
</protein>
<feature type="chain" id="PRO_5037427478" evidence="1">
    <location>
        <begin position="24"/>
        <end position="173"/>
    </location>
</feature>
<dbReference type="Pfam" id="PF03928">
    <property type="entry name" value="HbpS-like"/>
    <property type="match status" value="1"/>
</dbReference>
<dbReference type="InterPro" id="IPR052517">
    <property type="entry name" value="GlcG_carb_metab_protein"/>
</dbReference>
<comment type="caution">
    <text evidence="2">The sequence shown here is derived from an EMBL/GenBank/DDBJ whole genome shotgun (WGS) entry which is preliminary data.</text>
</comment>
<feature type="signal peptide" evidence="1">
    <location>
        <begin position="1"/>
        <end position="23"/>
    </location>
</feature>
<dbReference type="InterPro" id="IPR038084">
    <property type="entry name" value="PduO/GlcC-like_sf"/>
</dbReference>
<reference evidence="2 3" key="1">
    <citation type="journal article" date="2017" name="Int. J. Syst. Evol. Microbiol.">
        <title>Ramlibacter monticola sp. nov., isolated from forest soil.</title>
        <authorList>
            <person name="Chaudhary D.K."/>
            <person name="Kim J."/>
        </authorList>
    </citation>
    <scope>NUCLEOTIDE SEQUENCE [LARGE SCALE GENOMIC DNA]</scope>
    <source>
        <strain evidence="2 3">KACC 19175</strain>
    </source>
</reference>
<dbReference type="RefSeq" id="WP_201672283.1">
    <property type="nucleotide sequence ID" value="NZ_JAEQNE010000001.1"/>
</dbReference>
<proteinExistence type="predicted"/>
<gene>
    <name evidence="2" type="ORF">JJ685_00845</name>
</gene>
<dbReference type="InterPro" id="IPR005624">
    <property type="entry name" value="PduO/GlcC-like"/>
</dbReference>
<keyword evidence="1" id="KW-0732">Signal</keyword>
<dbReference type="SUPFAM" id="SSF143744">
    <property type="entry name" value="GlcG-like"/>
    <property type="match status" value="1"/>
</dbReference>
<sequence length="173" mass="17156">MRTTRTIASFVAAAALAGATGLAFGQAAPAAPAAPPVPQYGTNVNHEQARKALAGAIAEARRLNLPMAVAVVDTGGNLVAFERMDNTQFGSIGVSQDKATSAAMFRRPTKAFQDAVAGGGAGLRVLTLRGANAVEGGIPLMQDGRIIGAIGVSGGSAEQDGVVAAAGVAAMGR</sequence>
<evidence type="ECO:0000256" key="1">
    <source>
        <dbReference type="SAM" id="SignalP"/>
    </source>
</evidence>
<evidence type="ECO:0000313" key="2">
    <source>
        <dbReference type="EMBL" id="MBL0389679.1"/>
    </source>
</evidence>
<dbReference type="Proteomes" id="UP000599109">
    <property type="component" value="Unassembled WGS sequence"/>
</dbReference>
<dbReference type="PANTHER" id="PTHR34309">
    <property type="entry name" value="SLR1406 PROTEIN"/>
    <property type="match status" value="1"/>
</dbReference>
<evidence type="ECO:0000313" key="3">
    <source>
        <dbReference type="Proteomes" id="UP000599109"/>
    </source>
</evidence>
<accession>A0A936YSE5</accession>
<keyword evidence="3" id="KW-1185">Reference proteome</keyword>
<organism evidence="2 3">
    <name type="scientific">Ramlibacter monticola</name>
    <dbReference type="NCBI Taxonomy" id="1926872"/>
    <lineage>
        <taxon>Bacteria</taxon>
        <taxon>Pseudomonadati</taxon>
        <taxon>Pseudomonadota</taxon>
        <taxon>Betaproteobacteria</taxon>
        <taxon>Burkholderiales</taxon>
        <taxon>Comamonadaceae</taxon>
        <taxon>Ramlibacter</taxon>
    </lineage>
</organism>
<dbReference type="EMBL" id="JAEQNE010000001">
    <property type="protein sequence ID" value="MBL0389679.1"/>
    <property type="molecule type" value="Genomic_DNA"/>
</dbReference>
<dbReference type="Gene3D" id="3.30.450.150">
    <property type="entry name" value="Haem-degrading domain"/>
    <property type="match status" value="1"/>
</dbReference>
<dbReference type="PANTHER" id="PTHR34309:SF1">
    <property type="entry name" value="PROTEIN GLCG"/>
    <property type="match status" value="1"/>
</dbReference>